<sequence length="252" mass="28670">MQVDLADRLHFLARVQNCSRRKLLVWAACAGILYPLRPLTAFAQGGIGYPQTVQVLREGFLSETAAHNRYLEYMTRALAEDYGNIAYLFSSFARSEAIHARNYSRVLQILGVDCTLVQGEFDIGDTRSNLKQAAARELEKIESVYPAYISRLEEEQFAQALLHCRYAWDAHRQHKDKLTQIMNYSGFFMGAVIRKLEDIDFDFFVCQVCGSTLDGQPQGDCPICGSSVDNYNNIERPQPTYASIKYNHSEKE</sequence>
<dbReference type="CDD" id="cd01041">
    <property type="entry name" value="Rubrerythrin"/>
    <property type="match status" value="1"/>
</dbReference>
<dbReference type="SUPFAM" id="SSF57802">
    <property type="entry name" value="Rubredoxin-like"/>
    <property type="match status" value="1"/>
</dbReference>
<feature type="domain" description="Rubrerythrin diiron-binding" evidence="1">
    <location>
        <begin position="55"/>
        <end position="181"/>
    </location>
</feature>
<dbReference type="InterPro" id="IPR009078">
    <property type="entry name" value="Ferritin-like_SF"/>
</dbReference>
<dbReference type="Proteomes" id="UP000599024">
    <property type="component" value="Unassembled WGS sequence"/>
</dbReference>
<dbReference type="PANTHER" id="PTHR33746">
    <property type="entry name" value="RUBRERYTHRIN"/>
    <property type="match status" value="1"/>
</dbReference>
<name>A0A8J6TCP5_9BACT</name>
<evidence type="ECO:0000313" key="3">
    <source>
        <dbReference type="Proteomes" id="UP000599024"/>
    </source>
</evidence>
<evidence type="ECO:0000313" key="2">
    <source>
        <dbReference type="EMBL" id="MBC8208795.1"/>
    </source>
</evidence>
<evidence type="ECO:0000259" key="1">
    <source>
        <dbReference type="Pfam" id="PF02915"/>
    </source>
</evidence>
<comment type="caution">
    <text evidence="2">The sequence shown here is derived from an EMBL/GenBank/DDBJ whole genome shotgun (WGS) entry which is preliminary data.</text>
</comment>
<dbReference type="Gene3D" id="2.20.28.10">
    <property type="match status" value="1"/>
</dbReference>
<accession>A0A8J6TCP5</accession>
<gene>
    <name evidence="2" type="ORF">H8E79_06475</name>
</gene>
<dbReference type="EMBL" id="JACNLK010000054">
    <property type="protein sequence ID" value="MBC8208795.1"/>
    <property type="molecule type" value="Genomic_DNA"/>
</dbReference>
<dbReference type="Gene3D" id="1.20.1260.10">
    <property type="match status" value="1"/>
</dbReference>
<dbReference type="InterPro" id="IPR052753">
    <property type="entry name" value="Rbr2/Nigerythrin"/>
</dbReference>
<dbReference type="AlphaFoldDB" id="A0A8J6TCP5"/>
<dbReference type="GO" id="GO:0046872">
    <property type="term" value="F:metal ion binding"/>
    <property type="evidence" value="ECO:0007669"/>
    <property type="project" value="InterPro"/>
</dbReference>
<dbReference type="GO" id="GO:0016491">
    <property type="term" value="F:oxidoreductase activity"/>
    <property type="evidence" value="ECO:0007669"/>
    <property type="project" value="InterPro"/>
</dbReference>
<dbReference type="InterPro" id="IPR012347">
    <property type="entry name" value="Ferritin-like"/>
</dbReference>
<reference evidence="2 3" key="1">
    <citation type="submission" date="2020-08" db="EMBL/GenBank/DDBJ databases">
        <title>Bridging the membrane lipid divide: bacteria of the FCB group superphylum have the potential to synthesize archaeal ether lipids.</title>
        <authorList>
            <person name="Villanueva L."/>
            <person name="Von Meijenfeldt F.A.B."/>
            <person name="Westbye A.B."/>
            <person name="Yadav S."/>
            <person name="Hopmans E.C."/>
            <person name="Dutilh B.E."/>
            <person name="Sinninghe Damste J.S."/>
        </authorList>
    </citation>
    <scope>NUCLEOTIDE SEQUENCE [LARGE SCALE GENOMIC DNA]</scope>
    <source>
        <strain evidence="2">NIOZ-UU81</strain>
    </source>
</reference>
<dbReference type="InterPro" id="IPR003251">
    <property type="entry name" value="Rr_diiron-bd_dom"/>
</dbReference>
<protein>
    <submittedName>
        <fullName evidence="2">Rubrerythrin family protein</fullName>
    </submittedName>
</protein>
<proteinExistence type="predicted"/>
<organism evidence="2 3">
    <name type="scientific">Candidatus Desulfatifera sulfidica</name>
    <dbReference type="NCBI Taxonomy" id="2841691"/>
    <lineage>
        <taxon>Bacteria</taxon>
        <taxon>Pseudomonadati</taxon>
        <taxon>Thermodesulfobacteriota</taxon>
        <taxon>Desulfobulbia</taxon>
        <taxon>Desulfobulbales</taxon>
        <taxon>Desulfobulbaceae</taxon>
        <taxon>Candidatus Desulfatifera</taxon>
    </lineage>
</organism>
<dbReference type="Pfam" id="PF02915">
    <property type="entry name" value="Rubrerythrin"/>
    <property type="match status" value="1"/>
</dbReference>
<dbReference type="PANTHER" id="PTHR33746:SF4">
    <property type="entry name" value="RUBRERYTHRIN"/>
    <property type="match status" value="1"/>
</dbReference>
<dbReference type="SUPFAM" id="SSF47240">
    <property type="entry name" value="Ferritin-like"/>
    <property type="match status" value="1"/>
</dbReference>